<keyword evidence="1" id="KW-1133">Transmembrane helix</keyword>
<keyword evidence="1" id="KW-0472">Membrane</keyword>
<evidence type="ECO:0000313" key="2">
    <source>
        <dbReference type="EMBL" id="ETI70902.1"/>
    </source>
</evidence>
<sequence>MRKLISLEIKKFKLYGYWKGIAIANLAIMALLCSIYFTGKGDGEIPSISYELVFIDFGSIIRATFTIFAATLIAKLIIDEYKNNSISLMFMYPIKRKQIMAAKLIIVACFTFLTICVSSLLIGSLFYLADSFFHFVPQALTAEVLRNGIIDMLLGAIASAGIALIPLYFGMLRKSVPATIVSSIILVSLTGSTTNGVSAFSYIAIPLVLAAIGCLIAYFSIRNIEKVDVN</sequence>
<evidence type="ECO:0000256" key="1">
    <source>
        <dbReference type="SAM" id="Phobius"/>
    </source>
</evidence>
<dbReference type="EMBL" id="ALAN01000008">
    <property type="protein sequence ID" value="ETI70902.1"/>
    <property type="molecule type" value="Genomic_DNA"/>
</dbReference>
<gene>
    <name evidence="2" type="ORF">BAVI_00845</name>
</gene>
<keyword evidence="1" id="KW-0812">Transmembrane</keyword>
<accession>A0AB94IV31</accession>
<feature type="transmembrane region" description="Helical" evidence="1">
    <location>
        <begin position="176"/>
        <end position="193"/>
    </location>
</feature>
<name>A0AB94IV31_9BACI</name>
<dbReference type="Pfam" id="PF12730">
    <property type="entry name" value="ABC2_membrane_4"/>
    <property type="match status" value="1"/>
</dbReference>
<feature type="transmembrane region" description="Helical" evidence="1">
    <location>
        <begin position="199"/>
        <end position="221"/>
    </location>
</feature>
<dbReference type="RefSeq" id="WP_024026398.1">
    <property type="nucleotide sequence ID" value="NZ_ALAN01000008.1"/>
</dbReference>
<dbReference type="AlphaFoldDB" id="A0AB94IV31"/>
<reference evidence="2 3" key="1">
    <citation type="journal article" date="2014" name="Environ. Microbiol.">
        <title>The nitrate-ammonifying and nosZ-carrying bacterium Bacillus vireti is a potent source and sink for nitric and nitrous oxide under high nitrate conditions.</title>
        <authorList>
            <person name="Mania D."/>
            <person name="Heylen K."/>
            <person name="van Spanning R.J."/>
            <person name="Frostegard A."/>
        </authorList>
    </citation>
    <scope>NUCLEOTIDE SEQUENCE [LARGE SCALE GENOMIC DNA]</scope>
    <source>
        <strain evidence="2 3">LMG 21834</strain>
    </source>
</reference>
<dbReference type="Proteomes" id="UP000018877">
    <property type="component" value="Unassembled WGS sequence"/>
</dbReference>
<feature type="transmembrane region" description="Helical" evidence="1">
    <location>
        <begin position="99"/>
        <end position="129"/>
    </location>
</feature>
<feature type="transmembrane region" description="Helical" evidence="1">
    <location>
        <begin position="149"/>
        <end position="169"/>
    </location>
</feature>
<keyword evidence="3" id="KW-1185">Reference proteome</keyword>
<comment type="caution">
    <text evidence="2">The sequence shown here is derived from an EMBL/GenBank/DDBJ whole genome shotgun (WGS) entry which is preliminary data.</text>
</comment>
<evidence type="ECO:0000313" key="3">
    <source>
        <dbReference type="Proteomes" id="UP000018877"/>
    </source>
</evidence>
<proteinExistence type="predicted"/>
<protein>
    <submittedName>
        <fullName evidence="2">Bacitracin transport permease</fullName>
    </submittedName>
</protein>
<feature type="transmembrane region" description="Helical" evidence="1">
    <location>
        <begin position="21"/>
        <end position="39"/>
    </location>
</feature>
<organism evidence="2 3">
    <name type="scientific">Neobacillus vireti LMG 21834</name>
    <dbReference type="NCBI Taxonomy" id="1131730"/>
    <lineage>
        <taxon>Bacteria</taxon>
        <taxon>Bacillati</taxon>
        <taxon>Bacillota</taxon>
        <taxon>Bacilli</taxon>
        <taxon>Bacillales</taxon>
        <taxon>Bacillaceae</taxon>
        <taxon>Neobacillus</taxon>
    </lineage>
</organism>
<feature type="transmembrane region" description="Helical" evidence="1">
    <location>
        <begin position="59"/>
        <end position="78"/>
    </location>
</feature>